<gene>
    <name evidence="2" type="ORF">C882_4260</name>
</gene>
<evidence type="ECO:0000313" key="3">
    <source>
        <dbReference type="Proteomes" id="UP000009881"/>
    </source>
</evidence>
<keyword evidence="1" id="KW-0472">Membrane</keyword>
<evidence type="ECO:0000313" key="2">
    <source>
        <dbReference type="EMBL" id="EKV30923.1"/>
    </source>
</evidence>
<dbReference type="STRING" id="1238182.C882_4260"/>
<evidence type="ECO:0000256" key="1">
    <source>
        <dbReference type="SAM" id="Phobius"/>
    </source>
</evidence>
<keyword evidence="1" id="KW-1133">Transmembrane helix</keyword>
<keyword evidence="1" id="KW-0812">Transmembrane</keyword>
<comment type="caution">
    <text evidence="2">The sequence shown here is derived from an EMBL/GenBank/DDBJ whole genome shotgun (WGS) entry which is preliminary data.</text>
</comment>
<dbReference type="EMBL" id="ANHY01000007">
    <property type="protein sequence ID" value="EKV30923.1"/>
    <property type="molecule type" value="Genomic_DNA"/>
</dbReference>
<accession>K9HKL5</accession>
<feature type="transmembrane region" description="Helical" evidence="1">
    <location>
        <begin position="23"/>
        <end position="43"/>
    </location>
</feature>
<keyword evidence="3" id="KW-1185">Reference proteome</keyword>
<reference evidence="2 3" key="1">
    <citation type="journal article" date="2013" name="Genome Announc.">
        <title>Draft Genome Sequence of an Alphaproteobacterium, Caenispirillum salinarum AK4(T), Isolated from a Solar Saltern.</title>
        <authorList>
            <person name="Khatri I."/>
            <person name="Singh A."/>
            <person name="Korpole S."/>
            <person name="Pinnaka A.K."/>
            <person name="Subramanian S."/>
        </authorList>
    </citation>
    <scope>NUCLEOTIDE SEQUENCE [LARGE SCALE GENOMIC DNA]</scope>
    <source>
        <strain evidence="2 3">AK4</strain>
    </source>
</reference>
<proteinExistence type="predicted"/>
<dbReference type="AlphaFoldDB" id="K9HKL5"/>
<protein>
    <submittedName>
        <fullName evidence="2">Uncharacterized protein</fullName>
    </submittedName>
</protein>
<dbReference type="Proteomes" id="UP000009881">
    <property type="component" value="Unassembled WGS sequence"/>
</dbReference>
<sequence length="44" mass="4881">MNCFTSQTRRQTMSMAALLRDTFGLLALLGMIYLWSVIATALVA</sequence>
<organism evidence="2 3">
    <name type="scientific">Caenispirillum salinarum AK4</name>
    <dbReference type="NCBI Taxonomy" id="1238182"/>
    <lineage>
        <taxon>Bacteria</taxon>
        <taxon>Pseudomonadati</taxon>
        <taxon>Pseudomonadota</taxon>
        <taxon>Alphaproteobacteria</taxon>
        <taxon>Rhodospirillales</taxon>
        <taxon>Novispirillaceae</taxon>
        <taxon>Caenispirillum</taxon>
    </lineage>
</organism>
<name>K9HKL5_9PROT</name>